<name>A0A8A4TLH4_SULCO</name>
<evidence type="ECO:0000313" key="4">
    <source>
        <dbReference type="Proteomes" id="UP000663929"/>
    </source>
</evidence>
<accession>A0A8A4TLH4</accession>
<proteinExistence type="predicted"/>
<protein>
    <submittedName>
        <fullName evidence="3">DUF2062 domain-containing protein</fullName>
    </submittedName>
</protein>
<dbReference type="RefSeq" id="WP_237380064.1">
    <property type="nucleotide sequence ID" value="NZ_CP071793.1"/>
</dbReference>
<dbReference type="AlphaFoldDB" id="A0A8A4TLH4"/>
<evidence type="ECO:0000256" key="1">
    <source>
        <dbReference type="SAM" id="Phobius"/>
    </source>
</evidence>
<feature type="transmembrane region" description="Helical" evidence="1">
    <location>
        <begin position="120"/>
        <end position="146"/>
    </location>
</feature>
<keyword evidence="1" id="KW-0812">Transmembrane</keyword>
<feature type="transmembrane region" description="Helical" evidence="1">
    <location>
        <begin position="67"/>
        <end position="86"/>
    </location>
</feature>
<keyword evidence="4" id="KW-1185">Reference proteome</keyword>
<dbReference type="PANTHER" id="PTHR40547">
    <property type="entry name" value="SLL0298 PROTEIN"/>
    <property type="match status" value="1"/>
</dbReference>
<evidence type="ECO:0000313" key="3">
    <source>
        <dbReference type="EMBL" id="QTD50400.1"/>
    </source>
</evidence>
<keyword evidence="1" id="KW-1133">Transmembrane helix</keyword>
<keyword evidence="1" id="KW-0472">Membrane</keyword>
<dbReference type="PANTHER" id="PTHR40547:SF1">
    <property type="entry name" value="SLL0298 PROTEIN"/>
    <property type="match status" value="1"/>
</dbReference>
<dbReference type="Proteomes" id="UP000663929">
    <property type="component" value="Chromosome"/>
</dbReference>
<gene>
    <name evidence="3" type="ORF">J3U87_32855</name>
</gene>
<feature type="domain" description="DUF2062" evidence="2">
    <location>
        <begin position="3"/>
        <end position="153"/>
    </location>
</feature>
<evidence type="ECO:0000259" key="2">
    <source>
        <dbReference type="Pfam" id="PF09835"/>
    </source>
</evidence>
<reference evidence="3" key="1">
    <citation type="submission" date="2021-03" db="EMBL/GenBank/DDBJ databases">
        <title>Acanthopleuribacteraceae sp. M133.</title>
        <authorList>
            <person name="Wang G."/>
        </authorList>
    </citation>
    <scope>NUCLEOTIDE SEQUENCE</scope>
    <source>
        <strain evidence="3">M133</strain>
    </source>
</reference>
<feature type="transmembrane region" description="Helical" evidence="1">
    <location>
        <begin position="20"/>
        <end position="47"/>
    </location>
</feature>
<organism evidence="3 4">
    <name type="scientific">Sulfidibacter corallicola</name>
    <dbReference type="NCBI Taxonomy" id="2818388"/>
    <lineage>
        <taxon>Bacteria</taxon>
        <taxon>Pseudomonadati</taxon>
        <taxon>Acidobacteriota</taxon>
        <taxon>Holophagae</taxon>
        <taxon>Acanthopleuribacterales</taxon>
        <taxon>Acanthopleuribacteraceae</taxon>
        <taxon>Sulfidibacter</taxon>
    </lineage>
</organism>
<dbReference type="EMBL" id="CP071793">
    <property type="protein sequence ID" value="QTD50400.1"/>
    <property type="molecule type" value="Genomic_DNA"/>
</dbReference>
<dbReference type="KEGG" id="scor:J3U87_32855"/>
<dbReference type="Pfam" id="PF09835">
    <property type="entry name" value="DUF2062"/>
    <property type="match status" value="1"/>
</dbReference>
<sequence>MKIFTRAKEALLLSDTSPKVTALSMAVGVALAFSPFPGLQFIFAIVLTHWLRLNSMVVIVGILVHNPWTFFPIHLSGIVVGDLVLYRKMQSMDAFREFPWHELGLRTTFSSEFWQENGSLFLSFLLPFFWGHMILAALMAVLSYYLTLKFLKRNPTFDDENGKVESTS</sequence>
<dbReference type="InterPro" id="IPR018639">
    <property type="entry name" value="DUF2062"/>
</dbReference>